<dbReference type="VEuPathDB" id="TriTrypDB:TcCLB.511277.554"/>
<evidence type="ECO:0000313" key="1">
    <source>
        <dbReference type="EMBL" id="PWV01529.1"/>
    </source>
</evidence>
<name>A0A2V2W219_TRYCR</name>
<dbReference type="VEuPathDB" id="TriTrypDB:TcG_05880"/>
<protein>
    <submittedName>
        <fullName evidence="1">Uncharacterized protein</fullName>
    </submittedName>
</protein>
<dbReference type="VEuPathDB" id="TriTrypDB:C3747_18g219"/>
<proteinExistence type="predicted"/>
<dbReference type="VEuPathDB" id="TriTrypDB:TCSYLVIO_006155"/>
<dbReference type="Proteomes" id="UP000246121">
    <property type="component" value="Unassembled WGS sequence"/>
</dbReference>
<evidence type="ECO:0000313" key="2">
    <source>
        <dbReference type="Proteomes" id="UP000246121"/>
    </source>
</evidence>
<dbReference type="VEuPathDB" id="TriTrypDB:C4B63_4g353"/>
<reference evidence="1 2" key="1">
    <citation type="journal article" date="2018" name="Microb. Genom.">
        <title>Expanding an expanded genome: long-read sequencing of Trypanosoma cruzi.</title>
        <authorList>
            <person name="Berna L."/>
            <person name="Rodriguez M."/>
            <person name="Chiribao M.L."/>
            <person name="Parodi-Talice A."/>
            <person name="Pita S."/>
            <person name="Rijo G."/>
            <person name="Alvarez-Valin F."/>
            <person name="Robello C."/>
        </authorList>
    </citation>
    <scope>NUCLEOTIDE SEQUENCE [LARGE SCALE GENOMIC DNA]</scope>
    <source>
        <strain evidence="1 2">Dm28c</strain>
    </source>
</reference>
<gene>
    <name evidence="1" type="ORF">C4B63_4g353</name>
</gene>
<comment type="caution">
    <text evidence="1">The sequence shown here is derived from an EMBL/GenBank/DDBJ whole genome shotgun (WGS) entry which is preliminary data.</text>
</comment>
<dbReference type="VEuPathDB" id="TriTrypDB:TCDM_02314"/>
<dbReference type="VEuPathDB" id="TriTrypDB:TcBrA4_0084660"/>
<dbReference type="VEuPathDB" id="TriTrypDB:Tc_MARK_4864"/>
<sequence length="293" mass="33105">MASRLLLHWRYLLDIRSLTVVVLFFMHSFAVYECAMKGHRENREGSRRTGNSLTDTDDDVLIVGPIYSIRVHFLRHWPTGGETRDCEAVARAVSPADVLILAFPEGISLNQTEVVNHFVLLQRWPWITPWSPPPGIGFNSTHSLPERILSFAERERSPVPVIFRLREISAFLGAKLTAPLVYSRSVGDSIAACFLLEKEPLHIPIPSDGTPQEEIMADKNTSRILAMAANWSRAHNASFSLFVSPCRTNQVHVWDKRHFHFMENTTLWWVCAASDTFIELNVAAKSVTAISEV</sequence>
<dbReference type="EMBL" id="PRFA01000004">
    <property type="protein sequence ID" value="PWV01529.1"/>
    <property type="molecule type" value="Genomic_DNA"/>
</dbReference>
<accession>A0A2V2W219</accession>
<dbReference type="VEuPathDB" id="TriTrypDB:TcCLB.507993.110"/>
<organism evidence="1 2">
    <name type="scientific">Trypanosoma cruzi</name>
    <dbReference type="NCBI Taxonomy" id="5693"/>
    <lineage>
        <taxon>Eukaryota</taxon>
        <taxon>Discoba</taxon>
        <taxon>Euglenozoa</taxon>
        <taxon>Kinetoplastea</taxon>
        <taxon>Metakinetoplastina</taxon>
        <taxon>Trypanosomatida</taxon>
        <taxon>Trypanosomatidae</taxon>
        <taxon>Trypanosoma</taxon>
        <taxon>Schizotrypanum</taxon>
    </lineage>
</organism>
<dbReference type="VEuPathDB" id="TriTrypDB:TcCL_NonESM01226"/>
<dbReference type="VEuPathDB" id="TriTrypDB:ECC02_001179"/>
<dbReference type="AlphaFoldDB" id="A0A2V2W219"/>
<dbReference type="VEuPathDB" id="TriTrypDB:BCY84_18698"/>